<evidence type="ECO:0000259" key="4">
    <source>
        <dbReference type="PROSITE" id="PS50048"/>
    </source>
</evidence>
<dbReference type="Pfam" id="PF00172">
    <property type="entry name" value="Zn_clus"/>
    <property type="match status" value="1"/>
</dbReference>
<keyword evidence="2" id="KW-0539">Nucleus</keyword>
<comment type="caution">
    <text evidence="5">The sequence shown here is derived from an EMBL/GenBank/DDBJ whole genome shotgun (WGS) entry which is preliminary data.</text>
</comment>
<dbReference type="PROSITE" id="PS00463">
    <property type="entry name" value="ZN2_CY6_FUNGAL_1"/>
    <property type="match status" value="1"/>
</dbReference>
<dbReference type="Gene3D" id="4.10.240.10">
    <property type="entry name" value="Zn(2)-C6 fungal-type DNA-binding domain"/>
    <property type="match status" value="1"/>
</dbReference>
<gene>
    <name evidence="5" type="ORF">XA68_14839</name>
</gene>
<dbReference type="InterPro" id="IPR001138">
    <property type="entry name" value="Zn2Cys6_DnaBD"/>
</dbReference>
<keyword evidence="6" id="KW-1185">Reference proteome</keyword>
<dbReference type="InterPro" id="IPR007219">
    <property type="entry name" value="XnlR_reg_dom"/>
</dbReference>
<sequence>MAGVTSHPQYPWGPALQQPQQQQHQQAQAQAQAASSSAGTSNPTTPISTPRGFADSAPATPEPRQSTSPWPTTTTTTTTASAFPRTIDSSTLTFHDYLAAAPRIVTNQVPYSTTSSFYSPPEGHSPNSPSSPAPSSSYNVISCHHASFESLSPPLHRTDASSRKITNTAMSARRSKRAAYGGANSDRSKLPRTDTGHPDYSGQVRGKWSLCTRTGQACDRCKIRKIRCDALPDGCSQCSSLGLPCFVTDRVTRRTERRGYLQDLERQKDGMLAHIDDLGKLLRDKGVEVVPWPYENADESNDKDWTQFGSVRIKHPALERWESRPDQGHLGVGPDSAPLSSVHGTKLSLLGTTIDTMSFDAPDVDEPGHGAHPGAPLYNKSVQAFLQSCMRVNPPIQPGLPSRDEAFNLADNYFLAIASFMPVLHKPSFLHLLTRIYDEPGFQASLPIAQLVILHMVFATVYFHYAVRNCHEAQQRCDFTDLSNRHYHFALGNIYHLLSSQELVAIQALALISLHTRAFPKPGCGSIVASMALHRALELRLHRASEKKPERGTNLHYELRKRSWWAILTVVVAINGRRGYPIPVSVQDFDAEFPEPIADELLSEQGVDTSRALPCDYPAGLAGFKIVPLFMTLYANIYSVRRDARNYVSAVNDLERKLRIWEAELPDSLTIDPTQAGLERASVEALYTRLFGLELRLCLRHPSVAMTTDRDMMAENTRICEETAREFLLYTKILYKRNSLDTTWYQMSVYGVCIFSMLVPLWERRCDTSPEEVSALREDMRSWMTIVAATSKLLGCGPGINNQIGQIIETTISCIERDMRKDATGDKSPLPASIKQEEQLPTAAAYCPGAKRLPSARPKRGSKGFYQESVLDDQPSASAVPPHLAYGDQPQSNAATAAAAAAVAAATAAYPSEQQSMFYGGPPTSAVVANDSAQANVMPVYVAPLPPPPQHMAPPPQPSAEMMWQATGGGGSPWHDWTNAMADCQERYSANALLSMGQASVRGPASTPASMPTPRQTPALPDRGGAQSGDELGGQWPLSMSDYPLQEDAEKSIAVAGESTDACPKPVPESRRIELGGRPTQLGINQCWSEALMPGS</sequence>
<dbReference type="GO" id="GO:0008270">
    <property type="term" value="F:zinc ion binding"/>
    <property type="evidence" value="ECO:0007669"/>
    <property type="project" value="InterPro"/>
</dbReference>
<dbReference type="SUPFAM" id="SSF57701">
    <property type="entry name" value="Zn2/Cys6 DNA-binding domain"/>
    <property type="match status" value="1"/>
</dbReference>
<accession>A0A2A9PMS0</accession>
<feature type="region of interest" description="Disordered" evidence="3">
    <location>
        <begin position="152"/>
        <end position="201"/>
    </location>
</feature>
<feature type="region of interest" description="Disordered" evidence="3">
    <location>
        <begin position="1"/>
        <end position="82"/>
    </location>
</feature>
<dbReference type="Pfam" id="PF04082">
    <property type="entry name" value="Fungal_trans"/>
    <property type="match status" value="1"/>
</dbReference>
<organism evidence="5 6">
    <name type="scientific">Ophiocordyceps unilateralis</name>
    <name type="common">Zombie-ant fungus</name>
    <name type="synonym">Torrubia unilateralis</name>
    <dbReference type="NCBI Taxonomy" id="268505"/>
    <lineage>
        <taxon>Eukaryota</taxon>
        <taxon>Fungi</taxon>
        <taxon>Dikarya</taxon>
        <taxon>Ascomycota</taxon>
        <taxon>Pezizomycotina</taxon>
        <taxon>Sordariomycetes</taxon>
        <taxon>Hypocreomycetidae</taxon>
        <taxon>Hypocreales</taxon>
        <taxon>Ophiocordycipitaceae</taxon>
        <taxon>Ophiocordyceps</taxon>
    </lineage>
</organism>
<feature type="compositionally biased region" description="Basic and acidic residues" evidence="3">
    <location>
        <begin position="186"/>
        <end position="197"/>
    </location>
</feature>
<feature type="region of interest" description="Disordered" evidence="3">
    <location>
        <begin position="1057"/>
        <end position="1078"/>
    </location>
</feature>
<dbReference type="InterPro" id="IPR036864">
    <property type="entry name" value="Zn2-C6_fun-type_DNA-bd_sf"/>
</dbReference>
<dbReference type="Proteomes" id="UP000037136">
    <property type="component" value="Unassembled WGS sequence"/>
</dbReference>
<reference evidence="5 6" key="2">
    <citation type="journal article" date="2017" name="Sci. Rep.">
        <title>Ant-infecting Ophiocordyceps genomes reveal a high diversity of potential behavioral manipulation genes and a possible major role for enterotoxins.</title>
        <authorList>
            <person name="de Bekker C."/>
            <person name="Ohm R.A."/>
            <person name="Evans H.C."/>
            <person name="Brachmann A."/>
            <person name="Hughes D.P."/>
        </authorList>
    </citation>
    <scope>NUCLEOTIDE SEQUENCE [LARGE SCALE GENOMIC DNA]</scope>
    <source>
        <strain evidence="5 6">SC16a</strain>
    </source>
</reference>
<dbReference type="InterPro" id="IPR050987">
    <property type="entry name" value="AtrR-like"/>
</dbReference>
<dbReference type="GO" id="GO:0003677">
    <property type="term" value="F:DNA binding"/>
    <property type="evidence" value="ECO:0007669"/>
    <property type="project" value="InterPro"/>
</dbReference>
<feature type="compositionally biased region" description="Polar residues" evidence="3">
    <location>
        <begin position="39"/>
        <end position="48"/>
    </location>
</feature>
<dbReference type="PANTHER" id="PTHR46910:SF4">
    <property type="entry name" value="ZN(2)-C6 FUNGAL-TYPE DOMAIN-CONTAINING PROTEIN"/>
    <property type="match status" value="1"/>
</dbReference>
<dbReference type="GO" id="GO:0006351">
    <property type="term" value="P:DNA-templated transcription"/>
    <property type="evidence" value="ECO:0007669"/>
    <property type="project" value="InterPro"/>
</dbReference>
<feature type="region of interest" description="Disordered" evidence="3">
    <location>
        <begin position="1000"/>
        <end position="1033"/>
    </location>
</feature>
<protein>
    <recommendedName>
        <fullName evidence="4">Zn(2)-C6 fungal-type domain-containing protein</fullName>
    </recommendedName>
</protein>
<dbReference type="SMART" id="SM00066">
    <property type="entry name" value="GAL4"/>
    <property type="match status" value="1"/>
</dbReference>
<evidence type="ECO:0000256" key="3">
    <source>
        <dbReference type="SAM" id="MobiDB-lite"/>
    </source>
</evidence>
<dbReference type="EMBL" id="LAZP02000039">
    <property type="protein sequence ID" value="PFH62170.1"/>
    <property type="molecule type" value="Genomic_DNA"/>
</dbReference>
<dbReference type="STRING" id="268505.A0A2A9PMS0"/>
<feature type="domain" description="Zn(2)-C6 fungal-type" evidence="4">
    <location>
        <begin position="217"/>
        <end position="245"/>
    </location>
</feature>
<dbReference type="GO" id="GO:0000981">
    <property type="term" value="F:DNA-binding transcription factor activity, RNA polymerase II-specific"/>
    <property type="evidence" value="ECO:0007669"/>
    <property type="project" value="InterPro"/>
</dbReference>
<keyword evidence="1" id="KW-0479">Metal-binding</keyword>
<feature type="region of interest" description="Disordered" evidence="3">
    <location>
        <begin position="115"/>
        <end position="136"/>
    </location>
</feature>
<feature type="compositionally biased region" description="Polar residues" evidence="3">
    <location>
        <begin position="1007"/>
        <end position="1016"/>
    </location>
</feature>
<dbReference type="OrthoDB" id="4456959at2759"/>
<dbReference type="PANTHER" id="PTHR46910">
    <property type="entry name" value="TRANSCRIPTION FACTOR PDR1"/>
    <property type="match status" value="1"/>
</dbReference>
<evidence type="ECO:0000256" key="1">
    <source>
        <dbReference type="ARBA" id="ARBA00022723"/>
    </source>
</evidence>
<dbReference type="PROSITE" id="PS50048">
    <property type="entry name" value="ZN2_CY6_FUNGAL_2"/>
    <property type="match status" value="1"/>
</dbReference>
<evidence type="ECO:0000313" key="5">
    <source>
        <dbReference type="EMBL" id="PFH62170.1"/>
    </source>
</evidence>
<dbReference type="AlphaFoldDB" id="A0A2A9PMS0"/>
<reference evidence="5 6" key="1">
    <citation type="journal article" date="2015" name="BMC Genomics">
        <title>Gene expression during zombie ant biting behavior reflects the complexity underlying fungal parasitic behavioral manipulation.</title>
        <authorList>
            <person name="de Bekker C."/>
            <person name="Ohm R.A."/>
            <person name="Loreto R.G."/>
            <person name="Sebastian A."/>
            <person name="Albert I."/>
            <person name="Merrow M."/>
            <person name="Brachmann A."/>
            <person name="Hughes D.P."/>
        </authorList>
    </citation>
    <scope>NUCLEOTIDE SEQUENCE [LARGE SCALE GENOMIC DNA]</scope>
    <source>
        <strain evidence="5 6">SC16a</strain>
    </source>
</reference>
<proteinExistence type="predicted"/>
<dbReference type="CDD" id="cd00067">
    <property type="entry name" value="GAL4"/>
    <property type="match status" value="1"/>
</dbReference>
<evidence type="ECO:0000256" key="2">
    <source>
        <dbReference type="ARBA" id="ARBA00023242"/>
    </source>
</evidence>
<evidence type="ECO:0000313" key="6">
    <source>
        <dbReference type="Proteomes" id="UP000037136"/>
    </source>
</evidence>
<dbReference type="CDD" id="cd12148">
    <property type="entry name" value="fungal_TF_MHR"/>
    <property type="match status" value="1"/>
</dbReference>
<feature type="compositionally biased region" description="Low complexity" evidence="3">
    <location>
        <begin position="15"/>
        <end position="38"/>
    </location>
</feature>
<name>A0A2A9PMS0_OPHUN</name>